<proteinExistence type="predicted"/>
<dbReference type="OrthoDB" id="5390558at2759"/>
<dbReference type="GO" id="GO:0003723">
    <property type="term" value="F:RNA binding"/>
    <property type="evidence" value="ECO:0007669"/>
    <property type="project" value="InterPro"/>
</dbReference>
<feature type="compositionally biased region" description="Low complexity" evidence="3">
    <location>
        <begin position="132"/>
        <end position="143"/>
    </location>
</feature>
<evidence type="ECO:0000313" key="6">
    <source>
        <dbReference type="Proteomes" id="UP000827284"/>
    </source>
</evidence>
<feature type="compositionally biased region" description="Low complexity" evidence="3">
    <location>
        <begin position="258"/>
        <end position="274"/>
    </location>
</feature>
<feature type="region of interest" description="Disordered" evidence="3">
    <location>
        <begin position="230"/>
        <end position="276"/>
    </location>
</feature>
<feature type="domain" description="Hyaluronan/mRNA-binding protein" evidence="4">
    <location>
        <begin position="92"/>
        <end position="178"/>
    </location>
</feature>
<dbReference type="PANTHER" id="PTHR12299:SF17">
    <property type="entry name" value="AT19571P-RELATED"/>
    <property type="match status" value="1"/>
</dbReference>
<feature type="compositionally biased region" description="Basic and acidic residues" evidence="3">
    <location>
        <begin position="94"/>
        <end position="115"/>
    </location>
</feature>
<reference evidence="5" key="2">
    <citation type="journal article" date="2022" name="Microbiol. Resour. Announc.">
        <title>Whole-Genome Sequence of Entomortierella parvispora E1425, a Mucoromycotan Fungus Associated with Burkholderiaceae-Related Endosymbiotic Bacteria.</title>
        <authorList>
            <person name="Herlambang A."/>
            <person name="Guo Y."/>
            <person name="Takashima Y."/>
            <person name="Narisawa K."/>
            <person name="Ohta H."/>
            <person name="Nishizawa T."/>
        </authorList>
    </citation>
    <scope>NUCLEOTIDE SEQUENCE</scope>
    <source>
        <strain evidence="5">E1425</strain>
    </source>
</reference>
<evidence type="ECO:0000259" key="4">
    <source>
        <dbReference type="SMART" id="SM01233"/>
    </source>
</evidence>
<dbReference type="EMBL" id="BQFW01000014">
    <property type="protein sequence ID" value="GJJ77827.1"/>
    <property type="molecule type" value="Genomic_DNA"/>
</dbReference>
<feature type="region of interest" description="Disordered" evidence="3">
    <location>
        <begin position="26"/>
        <end position="143"/>
    </location>
</feature>
<dbReference type="InterPro" id="IPR039764">
    <property type="entry name" value="HABP4/SERBP1-like"/>
</dbReference>
<organism evidence="5 6">
    <name type="scientific">Entomortierella parvispora</name>
    <dbReference type="NCBI Taxonomy" id="205924"/>
    <lineage>
        <taxon>Eukaryota</taxon>
        <taxon>Fungi</taxon>
        <taxon>Fungi incertae sedis</taxon>
        <taxon>Mucoromycota</taxon>
        <taxon>Mortierellomycotina</taxon>
        <taxon>Mortierellomycetes</taxon>
        <taxon>Mortierellales</taxon>
        <taxon>Mortierellaceae</taxon>
        <taxon>Entomortierella</taxon>
    </lineage>
</organism>
<dbReference type="GO" id="GO:0005634">
    <property type="term" value="C:nucleus"/>
    <property type="evidence" value="ECO:0007669"/>
    <property type="project" value="TreeGrafter"/>
</dbReference>
<feature type="compositionally biased region" description="Basic and acidic residues" evidence="3">
    <location>
        <begin position="43"/>
        <end position="73"/>
    </location>
</feature>
<evidence type="ECO:0000256" key="1">
    <source>
        <dbReference type="ARBA" id="ARBA00004496"/>
    </source>
</evidence>
<dbReference type="Gene3D" id="6.10.140.1040">
    <property type="match status" value="1"/>
</dbReference>
<dbReference type="GO" id="GO:0005737">
    <property type="term" value="C:cytoplasm"/>
    <property type="evidence" value="ECO:0007669"/>
    <property type="project" value="UniProtKB-SubCell"/>
</dbReference>
<feature type="compositionally biased region" description="Low complexity" evidence="3">
    <location>
        <begin position="74"/>
        <end position="87"/>
    </location>
</feature>
<comment type="caution">
    <text evidence="5">The sequence shown here is derived from an EMBL/GenBank/DDBJ whole genome shotgun (WGS) entry which is preliminary data.</text>
</comment>
<dbReference type="PANTHER" id="PTHR12299">
    <property type="entry name" value="HYALURONIC ACID-BINDING PROTEIN 4"/>
    <property type="match status" value="1"/>
</dbReference>
<accession>A0A9P3M132</accession>
<keyword evidence="6" id="KW-1185">Reference proteome</keyword>
<evidence type="ECO:0000256" key="2">
    <source>
        <dbReference type="ARBA" id="ARBA00022490"/>
    </source>
</evidence>
<dbReference type="AlphaFoldDB" id="A0A9P3M132"/>
<dbReference type="Pfam" id="PF09598">
    <property type="entry name" value="Stm1_N"/>
    <property type="match status" value="1"/>
</dbReference>
<evidence type="ECO:0000313" key="5">
    <source>
        <dbReference type="EMBL" id="GJJ77827.1"/>
    </source>
</evidence>
<comment type="subcellular location">
    <subcellularLocation>
        <location evidence="1">Cytoplasm</location>
    </subcellularLocation>
</comment>
<reference evidence="5" key="1">
    <citation type="submission" date="2021-11" db="EMBL/GenBank/DDBJ databases">
        <authorList>
            <person name="Herlambang A."/>
            <person name="Guo Y."/>
            <person name="Takashima Y."/>
            <person name="Nishizawa T."/>
        </authorList>
    </citation>
    <scope>NUCLEOTIDE SEQUENCE</scope>
    <source>
        <strain evidence="5">E1425</strain>
    </source>
</reference>
<keyword evidence="2" id="KW-0963">Cytoplasm</keyword>
<protein>
    <recommendedName>
        <fullName evidence="4">Hyaluronan/mRNA-binding protein domain-containing protein</fullName>
    </recommendedName>
</protein>
<dbReference type="Proteomes" id="UP000827284">
    <property type="component" value="Unassembled WGS sequence"/>
</dbReference>
<name>A0A9P3M132_9FUNG</name>
<dbReference type="SMART" id="SM01233">
    <property type="entry name" value="HABP4_PAI-RBP1"/>
    <property type="match status" value="1"/>
</dbReference>
<dbReference type="InterPro" id="IPR006861">
    <property type="entry name" value="HABP4_PAIRBP1-bd"/>
</dbReference>
<sequence>MASTNIFDLLNDDAQDQTIQVPAVKKEVKQVAAKAPATASKPVDNKAPRKEGARNNKPREGDARGPRFDRAPRGEGAPRAPRAPRGAPRGGRHGGLDRHSGTGIENSDKKEHRVMGDATTAPLEGEKDAEVAAEAAAVEAAEPAVPEPVVKTLDDYLQEKAAKALKIALPEARAANAGADDSQWKNAKVLEVEETGDFIKMRADSVAKAKKGKKETKVLIKDIEVRYTEPAREPVAPRGGARGGRGGERGARGGARGARGAAAPRAPRAPRGPVVDVADAELFPTLGSK</sequence>
<evidence type="ECO:0000256" key="3">
    <source>
        <dbReference type="SAM" id="MobiDB-lite"/>
    </source>
</evidence>
<gene>
    <name evidence="5" type="ORF">EMPS_10186</name>
</gene>
<dbReference type="InterPro" id="IPR019084">
    <property type="entry name" value="STM1-like_N"/>
</dbReference>